<dbReference type="SMART" id="SM00155">
    <property type="entry name" value="PLDc"/>
    <property type="match status" value="2"/>
</dbReference>
<organism evidence="2 3">
    <name type="scientific">Archangium violaceum Cb vi76</name>
    <dbReference type="NCBI Taxonomy" id="1406225"/>
    <lineage>
        <taxon>Bacteria</taxon>
        <taxon>Pseudomonadati</taxon>
        <taxon>Myxococcota</taxon>
        <taxon>Myxococcia</taxon>
        <taxon>Myxococcales</taxon>
        <taxon>Cystobacterineae</taxon>
        <taxon>Archangiaceae</taxon>
        <taxon>Archangium</taxon>
    </lineage>
</organism>
<dbReference type="CDD" id="cd09159">
    <property type="entry name" value="PLDc_ybhO_like_2"/>
    <property type="match status" value="1"/>
</dbReference>
<evidence type="ECO:0000313" key="3">
    <source>
        <dbReference type="Proteomes" id="UP000028547"/>
    </source>
</evidence>
<accession>A0A084STH0</accession>
<dbReference type="PANTHER" id="PTHR21248">
    <property type="entry name" value="CARDIOLIPIN SYNTHASE"/>
    <property type="match status" value="1"/>
</dbReference>
<dbReference type="PROSITE" id="PS51257">
    <property type="entry name" value="PROKAR_LIPOPROTEIN"/>
    <property type="match status" value="1"/>
</dbReference>
<dbReference type="GO" id="GO:0030572">
    <property type="term" value="F:phosphatidyltransferase activity"/>
    <property type="evidence" value="ECO:0007669"/>
    <property type="project" value="UniProtKB-ARBA"/>
</dbReference>
<dbReference type="Gene3D" id="3.30.870.10">
    <property type="entry name" value="Endonuclease Chain A"/>
    <property type="match status" value="2"/>
</dbReference>
<dbReference type="AlphaFoldDB" id="A0A084STH0"/>
<comment type="caution">
    <text evidence="2">The sequence shown here is derived from an EMBL/GenBank/DDBJ whole genome shotgun (WGS) entry which is preliminary data.</text>
</comment>
<proteinExistence type="predicted"/>
<gene>
    <name evidence="2" type="ORF">Q664_19970</name>
</gene>
<dbReference type="GO" id="GO:0032049">
    <property type="term" value="P:cardiolipin biosynthetic process"/>
    <property type="evidence" value="ECO:0007669"/>
    <property type="project" value="UniProtKB-ARBA"/>
</dbReference>
<dbReference type="RefSeq" id="WP_043397535.1">
    <property type="nucleotide sequence ID" value="NZ_JPMI01000130.1"/>
</dbReference>
<name>A0A084STH0_9BACT</name>
<dbReference type="InterPro" id="IPR025202">
    <property type="entry name" value="PLD-like_dom"/>
</dbReference>
<dbReference type="PROSITE" id="PS50035">
    <property type="entry name" value="PLD"/>
    <property type="match status" value="1"/>
</dbReference>
<evidence type="ECO:0000259" key="1">
    <source>
        <dbReference type="PROSITE" id="PS50035"/>
    </source>
</evidence>
<dbReference type="SUPFAM" id="SSF56024">
    <property type="entry name" value="Phospholipase D/nuclease"/>
    <property type="match status" value="2"/>
</dbReference>
<sequence length="418" mass="46751">MKKTPWTLLLLALVLAGCPLPNHRLALRIRDTVPETPEGMSLAWYQTVGVELEPGNQVELVHNGHVFDRLVEEIHAARSSIHILLYIWRPGYPSDRIIQALRERHPGVACRVLVDPLGSIRFEDNVGPELVAAGCEVRVFRPLQGTISTLNLKRFQSRLHRKLMVRDGVSAMTGGFGIWKSWIGEGRKPDEWRDANIWVRGPAVRGVQLAFAQNWQEAGGGMLPAEAFPEPMPTPGVARAGFVTHTGAPVLTNAERMTLLAIASAKKRLWISNSYFIPTGPIQDMLIAKAKAGVDVRVLTPGRHHDIPPVHEGQRATYARLLENGVRIWEYEVSMMHSKAVLVDDRLSMVGSTNLDPLALSAEEGSLVVDDEGLAAQMARDFEEDMKHSVEIRWDSWRRRGLFKRLSERVTVLFGKYL</sequence>
<dbReference type="EMBL" id="JPMI01000130">
    <property type="protein sequence ID" value="KFA91755.1"/>
    <property type="molecule type" value="Genomic_DNA"/>
</dbReference>
<dbReference type="InterPro" id="IPR001736">
    <property type="entry name" value="PLipase_D/transphosphatidylase"/>
</dbReference>
<dbReference type="Proteomes" id="UP000028547">
    <property type="component" value="Unassembled WGS sequence"/>
</dbReference>
<dbReference type="PANTHER" id="PTHR21248:SF22">
    <property type="entry name" value="PHOSPHOLIPASE D"/>
    <property type="match status" value="1"/>
</dbReference>
<evidence type="ECO:0000313" key="2">
    <source>
        <dbReference type="EMBL" id="KFA91755.1"/>
    </source>
</evidence>
<protein>
    <submittedName>
        <fullName evidence="2">Cardiolipin synthase</fullName>
    </submittedName>
</protein>
<feature type="domain" description="PLD phosphodiesterase" evidence="1">
    <location>
        <begin position="332"/>
        <end position="359"/>
    </location>
</feature>
<dbReference type="Pfam" id="PF13091">
    <property type="entry name" value="PLDc_2"/>
    <property type="match status" value="2"/>
</dbReference>
<reference evidence="2 3" key="1">
    <citation type="submission" date="2014-07" db="EMBL/GenBank/DDBJ databases">
        <title>Draft Genome Sequence of Gephyronic Acid Producer, Cystobacter violaceus Strain Cb vi76.</title>
        <authorList>
            <person name="Stevens D.C."/>
            <person name="Young J."/>
            <person name="Carmichael R."/>
            <person name="Tan J."/>
            <person name="Taylor R.E."/>
        </authorList>
    </citation>
    <scope>NUCLEOTIDE SEQUENCE [LARGE SCALE GENOMIC DNA]</scope>
    <source>
        <strain evidence="2 3">Cb vi76</strain>
    </source>
</reference>
<dbReference type="CDD" id="cd09110">
    <property type="entry name" value="PLDc_CLS_1"/>
    <property type="match status" value="1"/>
</dbReference>